<proteinExistence type="predicted"/>
<dbReference type="InterPro" id="IPR033399">
    <property type="entry name" value="TP_0789-like"/>
</dbReference>
<dbReference type="Pfam" id="PF17131">
    <property type="entry name" value="LolA_like"/>
    <property type="match status" value="1"/>
</dbReference>
<organism evidence="2 3">
    <name type="scientific">Algoriphagus limi</name>
    <dbReference type="NCBI Taxonomy" id="2975273"/>
    <lineage>
        <taxon>Bacteria</taxon>
        <taxon>Pseudomonadati</taxon>
        <taxon>Bacteroidota</taxon>
        <taxon>Cytophagia</taxon>
        <taxon>Cytophagales</taxon>
        <taxon>Cyclobacteriaceae</taxon>
        <taxon>Algoriphagus</taxon>
    </lineage>
</organism>
<dbReference type="Gene3D" id="2.50.20.10">
    <property type="entry name" value="Lipoprotein localisation LolA/LolB/LppX"/>
    <property type="match status" value="1"/>
</dbReference>
<comment type="caution">
    <text evidence="2">The sequence shown here is derived from an EMBL/GenBank/DDBJ whole genome shotgun (WGS) entry which is preliminary data.</text>
</comment>
<dbReference type="RefSeq" id="WP_259413132.1">
    <property type="nucleotide sequence ID" value="NZ_JANWGH010000001.1"/>
</dbReference>
<feature type="domain" description="Uncharacterized protein TP-0789" evidence="1">
    <location>
        <begin position="67"/>
        <end position="247"/>
    </location>
</feature>
<gene>
    <name evidence="2" type="ORF">NY014_03445</name>
</gene>
<keyword evidence="2" id="KW-0449">Lipoprotein</keyword>
<dbReference type="PANTHER" id="PTHR37507">
    <property type="entry name" value="SPORULATION PROTEIN YDCC"/>
    <property type="match status" value="1"/>
</dbReference>
<dbReference type="InterPro" id="IPR052944">
    <property type="entry name" value="Sporulation_related"/>
</dbReference>
<keyword evidence="3" id="KW-1185">Reference proteome</keyword>
<evidence type="ECO:0000313" key="3">
    <source>
        <dbReference type="Proteomes" id="UP001206788"/>
    </source>
</evidence>
<dbReference type="PANTHER" id="PTHR37507:SF2">
    <property type="entry name" value="SPORULATION PROTEIN YDCC"/>
    <property type="match status" value="1"/>
</dbReference>
<protein>
    <submittedName>
        <fullName evidence="2">Outer membrane lipoprotein-sorting protein</fullName>
    </submittedName>
</protein>
<reference evidence="2 3" key="1">
    <citation type="submission" date="2022-08" db="EMBL/GenBank/DDBJ databases">
        <title>Algoriphagus sp. CAU 1643 isolated from mud.</title>
        <authorList>
            <person name="Kim W."/>
        </authorList>
    </citation>
    <scope>NUCLEOTIDE SEQUENCE [LARGE SCALE GENOMIC DNA]</scope>
    <source>
        <strain evidence="2 3">CAU 1643</strain>
    </source>
</reference>
<accession>A0ABT2G2I1</accession>
<dbReference type="Proteomes" id="UP001206788">
    <property type="component" value="Unassembled WGS sequence"/>
</dbReference>
<dbReference type="CDD" id="cd16329">
    <property type="entry name" value="LolA_like"/>
    <property type="match status" value="1"/>
</dbReference>
<name>A0ABT2G2I1_9BACT</name>
<dbReference type="EMBL" id="JANWGH010000001">
    <property type="protein sequence ID" value="MCS5489466.1"/>
    <property type="molecule type" value="Genomic_DNA"/>
</dbReference>
<sequence length="250" mass="29560">MEFLKFLFSVILFFFSVISIQAQDAKEIVRKADEKMRGKTSMAEMVIKTSRPTWNREMEVKTWIKGTNYAMILIQSPAKDKGIVFLKRSKEVWNWLPTVERSIKLPPSMMNQSWMGTDFTNDDLVKESSILEDYTHSILGDTIINEREAYLIEMIPKPEAALVWGKLVVCIDKKDFLELHTRFYDEDGYLVNTMYAYDVKEMDGRLIPTRFVMIPEDKKNQKTEIIYKSILFDRNIEDRFFTMNQMRNLR</sequence>
<evidence type="ECO:0000313" key="2">
    <source>
        <dbReference type="EMBL" id="MCS5489466.1"/>
    </source>
</evidence>
<evidence type="ECO:0000259" key="1">
    <source>
        <dbReference type="Pfam" id="PF17131"/>
    </source>
</evidence>